<dbReference type="Proteomes" id="UP000799778">
    <property type="component" value="Unassembled WGS sequence"/>
</dbReference>
<dbReference type="PANTHER" id="PTHR36587:SF2">
    <property type="entry name" value="EXPRESSION SITE-ASSOCIATED GENE 3 (ESAG3)-LIKE PROTEIN"/>
    <property type="match status" value="1"/>
</dbReference>
<reference evidence="2" key="1">
    <citation type="journal article" date="2020" name="Stud. Mycol.">
        <title>101 Dothideomycetes genomes: a test case for predicting lifestyles and emergence of pathogens.</title>
        <authorList>
            <person name="Haridas S."/>
            <person name="Albert R."/>
            <person name="Binder M."/>
            <person name="Bloem J."/>
            <person name="Labutti K."/>
            <person name="Salamov A."/>
            <person name="Andreopoulos B."/>
            <person name="Baker S."/>
            <person name="Barry K."/>
            <person name="Bills G."/>
            <person name="Bluhm B."/>
            <person name="Cannon C."/>
            <person name="Castanera R."/>
            <person name="Culley D."/>
            <person name="Daum C."/>
            <person name="Ezra D."/>
            <person name="Gonzalez J."/>
            <person name="Henrissat B."/>
            <person name="Kuo A."/>
            <person name="Liang C."/>
            <person name="Lipzen A."/>
            <person name="Lutzoni F."/>
            <person name="Magnuson J."/>
            <person name="Mondo S."/>
            <person name="Nolan M."/>
            <person name="Ohm R."/>
            <person name="Pangilinan J."/>
            <person name="Park H.-J."/>
            <person name="Ramirez L."/>
            <person name="Alfaro M."/>
            <person name="Sun H."/>
            <person name="Tritt A."/>
            <person name="Yoshinaga Y."/>
            <person name="Zwiers L.-H."/>
            <person name="Turgeon B."/>
            <person name="Goodwin S."/>
            <person name="Spatafora J."/>
            <person name="Crous P."/>
            <person name="Grigoriev I."/>
        </authorList>
    </citation>
    <scope>NUCLEOTIDE SEQUENCE</scope>
    <source>
        <strain evidence="2">CBS 175.79</strain>
    </source>
</reference>
<dbReference type="RefSeq" id="XP_033389238.1">
    <property type="nucleotide sequence ID" value="XM_033524785.1"/>
</dbReference>
<sequence length="667" mass="75033">MARGDAMEAMPMSPRQSPAEYGHAAIAWSRSRRGRMLLLSAAFICLILGLAGARNSETISSSYHALSSSYHLPSWRPHLPNLPSIISSPLKPSNLTIELENGDIEVPSQLKKTTPNFHLLMPASKDDPNFCKTTLSAMILNYPPATTMNLFANYESALDREKAQLKQVLDYLKNKLWVKDEDLILHVDGQDTWFQLPSDVLIRQYQNVLADANKRMLNKYGVDRDGLQKYNETIIFGATKVCEGEDMACSYAPDSLLPSNIYGERTGQEKALTPAKYLDSHMFIGPAKDVRALFEAALKNFDGRHSSLGTAQSVFAAMFGEQQLARDNSMSGSSQSQSASTGTEPKASTWLNWFGGPITTSDERTKRADNAGAEQYEFSIGLDYGHILFQPFSYNAEEELVPLPHDNSTDLSLYHRQGTPTPPLHLPTALERAIPPFWVNDLSSHNPRPQNVKATEIEPLQHHKELDKLEPRDTPWTNIRLVQNTYTGSIPSILRLNRADTDNNQQRQAQDTPDSIPTAKLAWSDLWYAPYARALLRKAFRTPQSPIGFHNAAVGGDNMWDSRGGRGGVWTIADTLWYPWGEVDGVCGKLDQLRQVFDDKKGVWLHETDPDGDKHRVEALAEFEKKVKEAKDKDDKRKKKAEEEERKKKEEEEKKKGGNSRVRRWLV</sequence>
<evidence type="ECO:0000313" key="2">
    <source>
        <dbReference type="EMBL" id="KAF2020899.1"/>
    </source>
</evidence>
<dbReference type="GeneID" id="54282182"/>
<dbReference type="PANTHER" id="PTHR36587">
    <property type="entry name" value="EXPRESSION SITE-ASSOCIATED GENE 3 (ESAG3)-LIKE PROTEIN"/>
    <property type="match status" value="1"/>
</dbReference>
<feature type="region of interest" description="Disordered" evidence="1">
    <location>
        <begin position="326"/>
        <end position="347"/>
    </location>
</feature>
<feature type="compositionally biased region" description="Low complexity" evidence="1">
    <location>
        <begin position="329"/>
        <end position="343"/>
    </location>
</feature>
<feature type="compositionally biased region" description="Basic residues" evidence="1">
    <location>
        <begin position="657"/>
        <end position="667"/>
    </location>
</feature>
<accession>A0A6A5Y6H6</accession>
<evidence type="ECO:0000256" key="1">
    <source>
        <dbReference type="SAM" id="MobiDB-lite"/>
    </source>
</evidence>
<dbReference type="EMBL" id="ML978066">
    <property type="protein sequence ID" value="KAF2020899.1"/>
    <property type="molecule type" value="Genomic_DNA"/>
</dbReference>
<keyword evidence="3" id="KW-1185">Reference proteome</keyword>
<organism evidence="2 3">
    <name type="scientific">Aaosphaeria arxii CBS 175.79</name>
    <dbReference type="NCBI Taxonomy" id="1450172"/>
    <lineage>
        <taxon>Eukaryota</taxon>
        <taxon>Fungi</taxon>
        <taxon>Dikarya</taxon>
        <taxon>Ascomycota</taxon>
        <taxon>Pezizomycotina</taxon>
        <taxon>Dothideomycetes</taxon>
        <taxon>Pleosporomycetidae</taxon>
        <taxon>Pleosporales</taxon>
        <taxon>Pleosporales incertae sedis</taxon>
        <taxon>Aaosphaeria</taxon>
    </lineage>
</organism>
<dbReference type="OrthoDB" id="422736at2759"/>
<feature type="region of interest" description="Disordered" evidence="1">
    <location>
        <begin position="628"/>
        <end position="667"/>
    </location>
</feature>
<evidence type="ECO:0000313" key="3">
    <source>
        <dbReference type="Proteomes" id="UP000799778"/>
    </source>
</evidence>
<name>A0A6A5Y6H6_9PLEO</name>
<feature type="compositionally biased region" description="Basic and acidic residues" evidence="1">
    <location>
        <begin position="628"/>
        <end position="656"/>
    </location>
</feature>
<proteinExistence type="predicted"/>
<dbReference type="AlphaFoldDB" id="A0A6A5Y6H6"/>
<protein>
    <submittedName>
        <fullName evidence="2">Uncharacterized protein</fullName>
    </submittedName>
</protein>
<gene>
    <name evidence="2" type="ORF">BU24DRAFT_382910</name>
</gene>
<dbReference type="CDD" id="cd22997">
    <property type="entry name" value="GT_LH"/>
    <property type="match status" value="1"/>
</dbReference>